<evidence type="ECO:0000256" key="8">
    <source>
        <dbReference type="ARBA" id="ARBA00023242"/>
    </source>
</evidence>
<feature type="region of interest" description="Disordered" evidence="12">
    <location>
        <begin position="1"/>
        <end position="46"/>
    </location>
</feature>
<dbReference type="InterPro" id="IPR001611">
    <property type="entry name" value="Leu-rich_rpt"/>
</dbReference>
<feature type="coiled-coil region" evidence="11">
    <location>
        <begin position="72"/>
        <end position="102"/>
    </location>
</feature>
<keyword evidence="6 11" id="KW-0175">Coiled coil</keyword>
<reference evidence="13" key="2">
    <citation type="submission" date="2020-08" db="EMBL/GenBank/DDBJ databases">
        <title>Plant Genome Project.</title>
        <authorList>
            <person name="Zhang R.-G."/>
        </authorList>
    </citation>
    <scope>NUCLEOTIDE SEQUENCE</scope>
    <source>
        <strain evidence="13">Huo1</strain>
        <tissue evidence="13">Leaf</tissue>
    </source>
</reference>
<comment type="subcellular location">
    <subcellularLocation>
        <location evidence="1">Cell membrane</location>
    </subcellularLocation>
    <subcellularLocation>
        <location evidence="9">Nucleus lamina</location>
    </subcellularLocation>
</comment>
<keyword evidence="4" id="KW-0732">Signal</keyword>
<evidence type="ECO:0000313" key="13">
    <source>
        <dbReference type="EMBL" id="KAG6422174.1"/>
    </source>
</evidence>
<dbReference type="PANTHER" id="PTHR31908">
    <property type="entry name" value="PROTEIN CROWDED NUCLEI 4"/>
    <property type="match status" value="1"/>
</dbReference>
<evidence type="ECO:0000256" key="1">
    <source>
        <dbReference type="ARBA" id="ARBA00004236"/>
    </source>
</evidence>
<dbReference type="GO" id="GO:0006997">
    <property type="term" value="P:nucleus organization"/>
    <property type="evidence" value="ECO:0007669"/>
    <property type="project" value="InterPro"/>
</dbReference>
<dbReference type="InterPro" id="IPR040418">
    <property type="entry name" value="CRWN"/>
</dbReference>
<dbReference type="GO" id="GO:0006952">
    <property type="term" value="P:defense response"/>
    <property type="evidence" value="ECO:0007669"/>
    <property type="project" value="UniProtKB-ARBA"/>
</dbReference>
<dbReference type="FunFam" id="3.80.10.10:FF:000269">
    <property type="entry name" value="Piriformospora indica-insensitive protein 2"/>
    <property type="match status" value="1"/>
</dbReference>
<keyword evidence="8" id="KW-0539">Nucleus</keyword>
<keyword evidence="7" id="KW-0472">Membrane</keyword>
<evidence type="ECO:0008006" key="15">
    <source>
        <dbReference type="Google" id="ProtNLM"/>
    </source>
</evidence>
<dbReference type="FunFam" id="3.80.10.10:FF:000299">
    <property type="entry name" value="Piriformospora indica-insensitive protein 2"/>
    <property type="match status" value="1"/>
</dbReference>
<dbReference type="GO" id="GO:0051707">
    <property type="term" value="P:response to other organism"/>
    <property type="evidence" value="ECO:0007669"/>
    <property type="project" value="UniProtKB-ARBA"/>
</dbReference>
<evidence type="ECO:0000256" key="3">
    <source>
        <dbReference type="ARBA" id="ARBA00022614"/>
    </source>
</evidence>
<comment type="similarity">
    <text evidence="10">Belongs to the CRWN family.</text>
</comment>
<dbReference type="Pfam" id="PF13855">
    <property type="entry name" value="LRR_8"/>
    <property type="match status" value="2"/>
</dbReference>
<dbReference type="Proteomes" id="UP000298416">
    <property type="component" value="Unassembled WGS sequence"/>
</dbReference>
<evidence type="ECO:0000256" key="6">
    <source>
        <dbReference type="ARBA" id="ARBA00023054"/>
    </source>
</evidence>
<evidence type="ECO:0000256" key="2">
    <source>
        <dbReference type="ARBA" id="ARBA00022475"/>
    </source>
</evidence>
<dbReference type="PANTHER" id="PTHR31908:SF9">
    <property type="entry name" value="PROTEIN CROWDED NUCLEI 3"/>
    <property type="match status" value="1"/>
</dbReference>
<keyword evidence="14" id="KW-1185">Reference proteome</keyword>
<evidence type="ECO:0000256" key="5">
    <source>
        <dbReference type="ARBA" id="ARBA00022737"/>
    </source>
</evidence>
<keyword evidence="3" id="KW-0433">Leucine-rich repeat</keyword>
<dbReference type="InterPro" id="IPR032675">
    <property type="entry name" value="LRR_dom_sf"/>
</dbReference>
<comment type="caution">
    <text evidence="13">The sequence shown here is derived from an EMBL/GenBank/DDBJ whole genome shotgun (WGS) entry which is preliminary data.</text>
</comment>
<dbReference type="GO" id="GO:0005886">
    <property type="term" value="C:plasma membrane"/>
    <property type="evidence" value="ECO:0007669"/>
    <property type="project" value="UniProtKB-SubCell"/>
</dbReference>
<feature type="compositionally biased region" description="Basic and acidic residues" evidence="12">
    <location>
        <begin position="728"/>
        <end position="737"/>
    </location>
</feature>
<evidence type="ECO:0000256" key="11">
    <source>
        <dbReference type="SAM" id="Coils"/>
    </source>
</evidence>
<feature type="compositionally biased region" description="Basic and acidic residues" evidence="12">
    <location>
        <begin position="765"/>
        <end position="775"/>
    </location>
</feature>
<dbReference type="SUPFAM" id="SSF52058">
    <property type="entry name" value="L domain-like"/>
    <property type="match status" value="1"/>
</dbReference>
<keyword evidence="5" id="KW-0677">Repeat</keyword>
<name>A0A8X9A075_SALSN</name>
<evidence type="ECO:0000256" key="9">
    <source>
        <dbReference type="ARBA" id="ARBA00024186"/>
    </source>
</evidence>
<feature type="compositionally biased region" description="Polar residues" evidence="12">
    <location>
        <begin position="887"/>
        <end position="909"/>
    </location>
</feature>
<protein>
    <recommendedName>
        <fullName evidence="15">Protein brassinosteroid insensitive 1</fullName>
    </recommendedName>
</protein>
<organism evidence="13">
    <name type="scientific">Salvia splendens</name>
    <name type="common">Scarlet sage</name>
    <dbReference type="NCBI Taxonomy" id="180675"/>
    <lineage>
        <taxon>Eukaryota</taxon>
        <taxon>Viridiplantae</taxon>
        <taxon>Streptophyta</taxon>
        <taxon>Embryophyta</taxon>
        <taxon>Tracheophyta</taxon>
        <taxon>Spermatophyta</taxon>
        <taxon>Magnoliopsida</taxon>
        <taxon>eudicotyledons</taxon>
        <taxon>Gunneridae</taxon>
        <taxon>Pentapetalae</taxon>
        <taxon>asterids</taxon>
        <taxon>lamiids</taxon>
        <taxon>Lamiales</taxon>
        <taxon>Lamiaceae</taxon>
        <taxon>Nepetoideae</taxon>
        <taxon>Mentheae</taxon>
        <taxon>Salviinae</taxon>
        <taxon>Salvia</taxon>
        <taxon>Salvia subgen. Calosphace</taxon>
        <taxon>core Calosphace</taxon>
    </lineage>
</organism>
<feature type="coiled-coil region" evidence="11">
    <location>
        <begin position="471"/>
        <end position="559"/>
    </location>
</feature>
<dbReference type="InterPro" id="IPR003591">
    <property type="entry name" value="Leu-rich_rpt_typical-subtyp"/>
</dbReference>
<proteinExistence type="inferred from homology"/>
<gene>
    <name evidence="13" type="ORF">SASPL_118737</name>
</gene>
<dbReference type="Pfam" id="PF00560">
    <property type="entry name" value="LRR_1"/>
    <property type="match status" value="1"/>
</dbReference>
<feature type="compositionally biased region" description="Basic and acidic residues" evidence="12">
    <location>
        <begin position="868"/>
        <end position="878"/>
    </location>
</feature>
<feature type="coiled-coil region" evidence="11">
    <location>
        <begin position="216"/>
        <end position="411"/>
    </location>
</feature>
<feature type="region of interest" description="Disordered" evidence="12">
    <location>
        <begin position="723"/>
        <end position="913"/>
    </location>
</feature>
<dbReference type="Gene3D" id="3.80.10.10">
    <property type="entry name" value="Ribonuclease Inhibitor"/>
    <property type="match status" value="1"/>
</dbReference>
<evidence type="ECO:0000313" key="14">
    <source>
        <dbReference type="Proteomes" id="UP000298416"/>
    </source>
</evidence>
<dbReference type="EMBL" id="PNBA02000006">
    <property type="protein sequence ID" value="KAG6422174.1"/>
    <property type="molecule type" value="Genomic_DNA"/>
</dbReference>
<dbReference type="GO" id="GO:0005652">
    <property type="term" value="C:nuclear lamina"/>
    <property type="evidence" value="ECO:0007669"/>
    <property type="project" value="UniProtKB-SubCell"/>
</dbReference>
<evidence type="ECO:0000256" key="4">
    <source>
        <dbReference type="ARBA" id="ARBA00022729"/>
    </source>
</evidence>
<evidence type="ECO:0000256" key="12">
    <source>
        <dbReference type="SAM" id="MobiDB-lite"/>
    </source>
</evidence>
<dbReference type="SMART" id="SM00369">
    <property type="entry name" value="LRR_TYP"/>
    <property type="match status" value="6"/>
</dbReference>
<evidence type="ECO:0000256" key="10">
    <source>
        <dbReference type="ARBA" id="ARBA00024208"/>
    </source>
</evidence>
<evidence type="ECO:0000256" key="7">
    <source>
        <dbReference type="ARBA" id="ARBA00023136"/>
    </source>
</evidence>
<accession>A0A8X9A075</accession>
<keyword evidence="2" id="KW-1003">Cell membrane</keyword>
<sequence length="1428" mass="161060">MFTPKRQWQGPSRTPRSEAHKPNPTTVKGKLVSFIDDPAPPPPPRGLLIENEDRVEMENMDDWRRFREVGLLDEAAMERRDREALMEKAQNLERELHDYQYNMGLLLIENKEWTSKHEEEHQSLLEVQELLKREKAAHLIAVTQVEERETNLRKALEVERQCVAELERSLREIHAEHDKIKITSDTKLADANHLVAGIQDRSLEVQQRLLAADAKLAEASRKSLEMERKLQEVDTRESVLKRERMSFISERDAHEATFEEALEKKSERVKEKEKDCDAMLKGLKEKDKTLKLEEKNLNSIRQELVSEKETLQSLKDEVENMKAEISRTELQIRDETETLRITEEEREKHNHLIQELKQEVQRYNRQNDLLCKERDDLKLDRKRFEEEWEVLDEKRAEVTRELQQLDEDKKTFDKFKHSLEKKLEEDKIATENYIKREMETLRLEKESFSATKKHELSMLSEKARYEHDKLLHDFETRKRDLEAEMRDKQEEFEKSLQDRERAFEDKIEKERCNISHLNDVADKEMENMRSERSRLEKDRENIALNKKQLEEQQLEMQNDINDLGVLSKKLKSQRQQFINERSRFVSILERIKSCQNCGGMAKDYMLADILITELDENEASPLQAMGEQVLEKVASYETKANRTPGENDEKSLDSGGRISWLLRKCTPRVFKLSPTKKVQDMPSQNLDQALCDTLVSPAQNVGEPSMPVGAATESDAPEICRAAPEVSEDSKHSEMLNRRRKSARKPGNGIHRTRSVKAVVEDAEAFLRKTSKDGETNNDTPTSVNEESRGDSSLAGKGASSVWRKRTRATSSKMSDGDESDGQSASVSVGGRRKRQQTAAPVVQDAGKSRYNLRRHTGKGKGIAASTDTEKRPDKEAGDGAALMDNEITSTPTEEVASQNGSPDDSAQVVSHKRVQTKTVMVDRVVRFVPSEATINENSKAVKSTKKNVEIVSEEVSGIPEYSDEIESLSFPVLVVWLLHFTSPCSGQEDNSIGAPMKTTEQEALYNTIQDFVGKWWNGSDLYPDPCGWTPIQGVSCDLYDGFWYVTDLSIGPVHDNSLICGQDVDFSPNLFALRHLKSLSFFNCFVTPRHRPVSIPTGNWDAFAGSLKSVEFRLNSGLTGPVPEIFGGLRNLQSLVITENGLMGQLPESIGNLVELRRLNLAGNSFTGRVPGSIGGLNRLLILDMSGNLLSGTLPATLGGLTALLKLDLSGNQLEGEIPKEIRNLKNLTLLDLSDNRLSGGLGETIQGLNSLQELVLSNNPIGGDIISIGWQNLRCITALELSNTSMTGGIPESLADLKSLRFLGLNDNKLIGDIPSKIATLPNVSSIYLHGNNLTGKLNFSEAFYGWMGPRFGAWGNPGLCYQPEELKSASNAPFGVKPCRVQVIKYGTSLRDPASSTPSLGFNVFGVSRLVLVVEAFLVLALQQF</sequence>
<reference evidence="13" key="1">
    <citation type="submission" date="2018-01" db="EMBL/GenBank/DDBJ databases">
        <authorList>
            <person name="Mao J.F."/>
        </authorList>
    </citation>
    <scope>NUCLEOTIDE SEQUENCE</scope>
    <source>
        <strain evidence="13">Huo1</strain>
        <tissue evidence="13">Leaf</tissue>
    </source>
</reference>